<feature type="region of interest" description="Disordered" evidence="1">
    <location>
        <begin position="66"/>
        <end position="127"/>
    </location>
</feature>
<feature type="region of interest" description="Disordered" evidence="1">
    <location>
        <begin position="158"/>
        <end position="281"/>
    </location>
</feature>
<reference evidence="4" key="1">
    <citation type="journal article" date="2014" name="Int. J. Syst. Evol. Microbiol.">
        <title>Complete genome sequence of Corynebacterium casei LMG S-19264T (=DSM 44701T), isolated from a smear-ripened cheese.</title>
        <authorList>
            <consortium name="US DOE Joint Genome Institute (JGI-PGF)"/>
            <person name="Walter F."/>
            <person name="Albersmeier A."/>
            <person name="Kalinowski J."/>
            <person name="Ruckert C."/>
        </authorList>
    </citation>
    <scope>NUCLEOTIDE SEQUENCE</scope>
    <source>
        <strain evidence="4">CGMCC 1.15493</strain>
    </source>
</reference>
<dbReference type="AlphaFoldDB" id="A0A917DGY9"/>
<proteinExistence type="predicted"/>
<accession>A0A917DGY9</accession>
<feature type="compositionally biased region" description="Pro residues" evidence="1">
    <location>
        <begin position="88"/>
        <end position="99"/>
    </location>
</feature>
<evidence type="ECO:0000313" key="4">
    <source>
        <dbReference type="EMBL" id="GGD39703.1"/>
    </source>
</evidence>
<evidence type="ECO:0000259" key="3">
    <source>
        <dbReference type="Pfam" id="PF06904"/>
    </source>
</evidence>
<feature type="signal peptide" evidence="2">
    <location>
        <begin position="1"/>
        <end position="28"/>
    </location>
</feature>
<dbReference type="InterPro" id="IPR009683">
    <property type="entry name" value="Extensin-like_C"/>
</dbReference>
<feature type="chain" id="PRO_5036949497" description="Extensin-like C-terminal domain-containing protein" evidence="2">
    <location>
        <begin position="29"/>
        <end position="464"/>
    </location>
</feature>
<dbReference type="Pfam" id="PF06904">
    <property type="entry name" value="Extensin-like_C"/>
    <property type="match status" value="1"/>
</dbReference>
<dbReference type="Proteomes" id="UP000613160">
    <property type="component" value="Unassembled WGS sequence"/>
</dbReference>
<feature type="compositionally biased region" description="Basic and acidic residues" evidence="1">
    <location>
        <begin position="236"/>
        <end position="248"/>
    </location>
</feature>
<reference evidence="4" key="2">
    <citation type="submission" date="2020-09" db="EMBL/GenBank/DDBJ databases">
        <authorList>
            <person name="Sun Q."/>
            <person name="Zhou Y."/>
        </authorList>
    </citation>
    <scope>NUCLEOTIDE SEQUENCE</scope>
    <source>
        <strain evidence="4">CGMCC 1.15493</strain>
    </source>
</reference>
<organism evidence="4 5">
    <name type="scientific">Aureimonas glaciei</name>
    <dbReference type="NCBI Taxonomy" id="1776957"/>
    <lineage>
        <taxon>Bacteria</taxon>
        <taxon>Pseudomonadati</taxon>
        <taxon>Pseudomonadota</taxon>
        <taxon>Alphaproteobacteria</taxon>
        <taxon>Hyphomicrobiales</taxon>
        <taxon>Aurantimonadaceae</taxon>
        <taxon>Aureimonas</taxon>
    </lineage>
</organism>
<dbReference type="RefSeq" id="WP_244640468.1">
    <property type="nucleotide sequence ID" value="NZ_BMJJ01000016.1"/>
</dbReference>
<gene>
    <name evidence="4" type="ORF">GCM10011335_47970</name>
</gene>
<name>A0A917DGY9_9HYPH</name>
<feature type="domain" description="Extensin-like C-terminal" evidence="3">
    <location>
        <begin position="291"/>
        <end position="464"/>
    </location>
</feature>
<keyword evidence="5" id="KW-1185">Reference proteome</keyword>
<evidence type="ECO:0000313" key="5">
    <source>
        <dbReference type="Proteomes" id="UP000613160"/>
    </source>
</evidence>
<comment type="caution">
    <text evidence="4">The sequence shown here is derived from an EMBL/GenBank/DDBJ whole genome shotgun (WGS) entry which is preliminary data.</text>
</comment>
<sequence length="464" mass="49040">MGMRRVGWHLIAPAALCVAAGAMSVAMAQDWGNAPEAPVTTGGVGPKMIWGGPIPVPPRPGEVPLYRPSPSIVDDASPPQSAYAPTTDAPPYPADPQPYPDAIEPSLPDAVSATDADTGEASLPDAGELPVAVAPASIQPAARLDDGSEASTRRLYRAVDAGQDEDTGAGNADEGLPMDREPDRAALPPLADPVDIGEEPGLSRLDGAEGLGADDPDPWNGLKDVTPGAVPPSAARRSEAVPREDHAALEPAALSRRRSAGDGDTLIDRGRGGLESEAPSGYQALPRSETMCRRALQKLGVRFVDATSVRSSRRCGIDHPVKVAGFSQGVAMRPPATLNCMAALRVAQWMKDEVAPAARWKLLRRPTALINASSYRCTRIAGSGSLSEHASGSALDVRGFAFADGSTVEIEKKGFFEFREKAFQRSVRESACRYFGTVLGPGYNEDHADHLHLDTRQRRRAVCK</sequence>
<dbReference type="EMBL" id="BMJJ01000016">
    <property type="protein sequence ID" value="GGD39703.1"/>
    <property type="molecule type" value="Genomic_DNA"/>
</dbReference>
<keyword evidence="2" id="KW-0732">Signal</keyword>
<evidence type="ECO:0000256" key="1">
    <source>
        <dbReference type="SAM" id="MobiDB-lite"/>
    </source>
</evidence>
<evidence type="ECO:0000256" key="2">
    <source>
        <dbReference type="SAM" id="SignalP"/>
    </source>
</evidence>
<protein>
    <recommendedName>
        <fullName evidence="3">Extensin-like C-terminal domain-containing protein</fullName>
    </recommendedName>
</protein>